<accession>K0TDB2</accession>
<dbReference type="EMBL" id="AGNL01003128">
    <property type="protein sequence ID" value="EJK75114.1"/>
    <property type="molecule type" value="Genomic_DNA"/>
</dbReference>
<dbReference type="AlphaFoldDB" id="K0TDB2"/>
<dbReference type="OrthoDB" id="10586421at2759"/>
<gene>
    <name evidence="1" type="ORF">THAOC_03174</name>
</gene>
<organism evidence="1 2">
    <name type="scientific">Thalassiosira oceanica</name>
    <name type="common">Marine diatom</name>
    <dbReference type="NCBI Taxonomy" id="159749"/>
    <lineage>
        <taxon>Eukaryota</taxon>
        <taxon>Sar</taxon>
        <taxon>Stramenopiles</taxon>
        <taxon>Ochrophyta</taxon>
        <taxon>Bacillariophyta</taxon>
        <taxon>Coscinodiscophyceae</taxon>
        <taxon>Thalassiosirophycidae</taxon>
        <taxon>Thalassiosirales</taxon>
        <taxon>Thalassiosiraceae</taxon>
        <taxon>Thalassiosira</taxon>
    </lineage>
</organism>
<proteinExistence type="predicted"/>
<protein>
    <submittedName>
        <fullName evidence="1">Uncharacterized protein</fullName>
    </submittedName>
</protein>
<reference evidence="1 2" key="1">
    <citation type="journal article" date="2012" name="Genome Biol.">
        <title>Genome and low-iron response of an oceanic diatom adapted to chronic iron limitation.</title>
        <authorList>
            <person name="Lommer M."/>
            <person name="Specht M."/>
            <person name="Roy A.S."/>
            <person name="Kraemer L."/>
            <person name="Andreson R."/>
            <person name="Gutowska M.A."/>
            <person name="Wolf J."/>
            <person name="Bergner S.V."/>
            <person name="Schilhabel M.B."/>
            <person name="Klostermeier U.C."/>
            <person name="Beiko R.G."/>
            <person name="Rosenstiel P."/>
            <person name="Hippler M."/>
            <person name="Laroche J."/>
        </authorList>
    </citation>
    <scope>NUCLEOTIDE SEQUENCE [LARGE SCALE GENOMIC DNA]</scope>
    <source>
        <strain evidence="1 2">CCMP1005</strain>
    </source>
</reference>
<dbReference type="eggNOG" id="ENOG502R8GZ">
    <property type="taxonomic scope" value="Eukaryota"/>
</dbReference>
<name>K0TDB2_THAOC</name>
<dbReference type="Proteomes" id="UP000266841">
    <property type="component" value="Unassembled WGS sequence"/>
</dbReference>
<evidence type="ECO:0000313" key="1">
    <source>
        <dbReference type="EMBL" id="EJK75114.1"/>
    </source>
</evidence>
<evidence type="ECO:0000313" key="2">
    <source>
        <dbReference type="Proteomes" id="UP000266841"/>
    </source>
</evidence>
<keyword evidence="2" id="KW-1185">Reference proteome</keyword>
<dbReference type="OMA" id="HTHYSPA"/>
<sequence length="223" mass="25351">MGIHTYLHDPFTTYSTPQTARETSALLDLLEVDQLVDSKAGPPKEEALINDLLEVDLEIELSNKRREDNESKDVFIELLNVDLEIDGLFQPTLCQPSSEAPHYACSKQLHDPYAKRQIHAVHTTGTIYANPKSEEQTLRDDTIMMHLLANDESVDGTKRFSKLVESDEYAMIGELHRVDQLVGGCKQRQANVADYQELLDVDILVDNHQLDLYCKYEMDSTRS</sequence>
<comment type="caution">
    <text evidence="1">The sequence shown here is derived from an EMBL/GenBank/DDBJ whole genome shotgun (WGS) entry which is preliminary data.</text>
</comment>